<evidence type="ECO:0000256" key="2">
    <source>
        <dbReference type="ARBA" id="ARBA00023277"/>
    </source>
</evidence>
<dbReference type="Pfam" id="PF01370">
    <property type="entry name" value="Epimerase"/>
    <property type="match status" value="1"/>
</dbReference>
<evidence type="ECO:0000256" key="1">
    <source>
        <dbReference type="ARBA" id="ARBA00022857"/>
    </source>
</evidence>
<dbReference type="PANTHER" id="PTHR43103">
    <property type="entry name" value="NUCLEOSIDE-DIPHOSPHATE-SUGAR EPIMERASE"/>
    <property type="match status" value="1"/>
</dbReference>
<dbReference type="EMBL" id="CP020925">
    <property type="protein sequence ID" value="ATP17820.1"/>
    <property type="molecule type" value="Genomic_DNA"/>
</dbReference>
<dbReference type="AlphaFoldDB" id="A0A0J9CXZ3"/>
<name>A0A0J9CXZ3_SPHYA</name>
<protein>
    <recommendedName>
        <fullName evidence="3">NAD-dependent epimerase/dehydratase domain-containing protein</fullName>
    </recommendedName>
</protein>
<dbReference type="SUPFAM" id="SSF51735">
    <property type="entry name" value="NAD(P)-binding Rossmann-fold domains"/>
    <property type="match status" value="1"/>
</dbReference>
<reference evidence="4 5" key="1">
    <citation type="submission" date="2017-04" db="EMBL/GenBank/DDBJ databases">
        <title>Characterization, genome and methylation analysis of a phthalic acid esters degrading strain Sphingobium yanoikuyae SHJ.</title>
        <authorList>
            <person name="Feng L."/>
        </authorList>
    </citation>
    <scope>NUCLEOTIDE SEQUENCE [LARGE SCALE GENOMIC DNA]</scope>
    <source>
        <strain evidence="4 5">SHJ</strain>
    </source>
</reference>
<evidence type="ECO:0000313" key="5">
    <source>
        <dbReference type="Proteomes" id="UP000037029"/>
    </source>
</evidence>
<dbReference type="Proteomes" id="UP000037029">
    <property type="component" value="Chromosome"/>
</dbReference>
<feature type="domain" description="NAD-dependent epimerase/dehydratase" evidence="3">
    <location>
        <begin position="4"/>
        <end position="198"/>
    </location>
</feature>
<accession>A0A0J9CXZ3</accession>
<dbReference type="Gene3D" id="3.90.25.10">
    <property type="entry name" value="UDP-galactose 4-epimerase, domain 1"/>
    <property type="match status" value="1"/>
</dbReference>
<evidence type="ECO:0000313" key="4">
    <source>
        <dbReference type="EMBL" id="ATP17820.1"/>
    </source>
</evidence>
<dbReference type="PANTHER" id="PTHR43103:SF3">
    <property type="entry name" value="ADP-L-GLYCERO-D-MANNO-HEPTOSE-6-EPIMERASE"/>
    <property type="match status" value="1"/>
</dbReference>
<gene>
    <name evidence="4" type="ORF">BV87_05105</name>
</gene>
<proteinExistence type="predicted"/>
<dbReference type="RefSeq" id="WP_048938517.1">
    <property type="nucleotide sequence ID" value="NZ_CP020925.1"/>
</dbReference>
<dbReference type="InterPro" id="IPR001509">
    <property type="entry name" value="Epimerase_deHydtase"/>
</dbReference>
<dbReference type="InterPro" id="IPR036291">
    <property type="entry name" value="NAD(P)-bd_dom_sf"/>
</dbReference>
<keyword evidence="1" id="KW-0521">NADP</keyword>
<dbReference type="Gene3D" id="3.40.50.720">
    <property type="entry name" value="NAD(P)-binding Rossmann-like Domain"/>
    <property type="match status" value="1"/>
</dbReference>
<sequence length="309" mass="32553">MTLLVTGASGFVGRQVASLLADEGGYGAVRLTDLTAPPIPIGSGFEAVAFDLATTEHLDALLEGVDRVIHLAAVPGGATEQTPGFARRINVDAPLAILEHLDQAKRPCRFVYASSIAILGPTPLPVDDETVPAPATLYGAHKRMIEIALAQFARRGSIKAVGLRLPGIVARPMGPSGLASAFMSDLFHAALEQRPMTLPVSADASIWILSARRAAWNLIHALHCGIEHGISLTCPALHVTIGQLIQQLFPDPAQVRHARDPELQRLFGSQPALVTPSAAEAGFQSDESLEALTASVFASLRAEAPSIVL</sequence>
<evidence type="ECO:0000259" key="3">
    <source>
        <dbReference type="Pfam" id="PF01370"/>
    </source>
</evidence>
<keyword evidence="2" id="KW-0119">Carbohydrate metabolism</keyword>
<organism evidence="4 5">
    <name type="scientific">Sphingobium yanoikuyae</name>
    <name type="common">Sphingomonas yanoikuyae</name>
    <dbReference type="NCBI Taxonomy" id="13690"/>
    <lineage>
        <taxon>Bacteria</taxon>
        <taxon>Pseudomonadati</taxon>
        <taxon>Pseudomonadota</taxon>
        <taxon>Alphaproteobacteria</taxon>
        <taxon>Sphingomonadales</taxon>
        <taxon>Sphingomonadaceae</taxon>
        <taxon>Sphingobium</taxon>
    </lineage>
</organism>